<reference evidence="1" key="1">
    <citation type="submission" date="2021-02" db="EMBL/GenBank/DDBJ databases">
        <authorList>
            <person name="Palmer J.M."/>
        </authorList>
    </citation>
    <scope>NUCLEOTIDE SEQUENCE</scope>
    <source>
        <strain evidence="1">SCRP23</strain>
    </source>
</reference>
<keyword evidence="2" id="KW-1185">Reference proteome</keyword>
<sequence>MLEPSRTVPATRSTVDSTALYYRERHRIHQARYRKKMLKKSTDLEEDVQKLREHVMWLQIECQLTSARASITYTPWNMAAQYFHVFRYGLKPTRPMSSMTLTQQKLDVNAQRDFLVRIMASDVSDANGTKCGVEALMEEWRLVSICFAGMETELKCLEEGPGDNVIATITTTTTITETTLRYAFPRLVDNPANASLAAKLLGRQLMVRGLVIFEWDNVNDRVVSVQYKADMLPALLGLLGNIEDVSRVFNNDFITPTESTDRLEPSFSRCA</sequence>
<dbReference type="AlphaFoldDB" id="A0A8T1W3Q2"/>
<gene>
    <name evidence="1" type="ORF">PHYBOEH_008613</name>
</gene>
<name>A0A8T1W3Q2_9STRA</name>
<evidence type="ECO:0000313" key="1">
    <source>
        <dbReference type="EMBL" id="KAG7386674.1"/>
    </source>
</evidence>
<dbReference type="Proteomes" id="UP000693981">
    <property type="component" value="Unassembled WGS sequence"/>
</dbReference>
<evidence type="ECO:0000313" key="2">
    <source>
        <dbReference type="Proteomes" id="UP000693981"/>
    </source>
</evidence>
<evidence type="ECO:0008006" key="3">
    <source>
        <dbReference type="Google" id="ProtNLM"/>
    </source>
</evidence>
<proteinExistence type="predicted"/>
<accession>A0A8T1W3Q2</accession>
<dbReference type="EMBL" id="JAGDFL010000504">
    <property type="protein sequence ID" value="KAG7386674.1"/>
    <property type="molecule type" value="Genomic_DNA"/>
</dbReference>
<dbReference type="CDD" id="cd14686">
    <property type="entry name" value="bZIP"/>
    <property type="match status" value="1"/>
</dbReference>
<protein>
    <recommendedName>
        <fullName evidence="3">Bzip transcription factor</fullName>
    </recommendedName>
</protein>
<comment type="caution">
    <text evidence="1">The sequence shown here is derived from an EMBL/GenBank/DDBJ whole genome shotgun (WGS) entry which is preliminary data.</text>
</comment>
<organism evidence="1 2">
    <name type="scientific">Phytophthora boehmeriae</name>
    <dbReference type="NCBI Taxonomy" id="109152"/>
    <lineage>
        <taxon>Eukaryota</taxon>
        <taxon>Sar</taxon>
        <taxon>Stramenopiles</taxon>
        <taxon>Oomycota</taxon>
        <taxon>Peronosporomycetes</taxon>
        <taxon>Peronosporales</taxon>
        <taxon>Peronosporaceae</taxon>
        <taxon>Phytophthora</taxon>
    </lineage>
</organism>
<dbReference type="OrthoDB" id="10476956at2759"/>